<organism evidence="2 3">
    <name type="scientific">Rhizoctonia solani</name>
    <dbReference type="NCBI Taxonomy" id="456999"/>
    <lineage>
        <taxon>Eukaryota</taxon>
        <taxon>Fungi</taxon>
        <taxon>Dikarya</taxon>
        <taxon>Basidiomycota</taxon>
        <taxon>Agaricomycotina</taxon>
        <taxon>Agaricomycetes</taxon>
        <taxon>Cantharellales</taxon>
        <taxon>Ceratobasidiaceae</taxon>
        <taxon>Rhizoctonia</taxon>
    </lineage>
</organism>
<accession>A0A8H3DQS2</accession>
<feature type="compositionally biased region" description="Low complexity" evidence="1">
    <location>
        <begin position="131"/>
        <end position="142"/>
    </location>
</feature>
<dbReference type="EMBL" id="CAJMXA010004209">
    <property type="protein sequence ID" value="CAE6537119.1"/>
    <property type="molecule type" value="Genomic_DNA"/>
</dbReference>
<feature type="compositionally biased region" description="Basic and acidic residues" evidence="1">
    <location>
        <begin position="29"/>
        <end position="43"/>
    </location>
</feature>
<evidence type="ECO:0000313" key="2">
    <source>
        <dbReference type="EMBL" id="CAE6537119.1"/>
    </source>
</evidence>
<sequence>MFTRAIRPSANVARRVAVPAPRYTSQRTNDPEVLEREKQKNLRGEQNSTHTHAPGWNELLASDSEAHIKADKANSNPEEMAKATLEYVKKQHPDTWTETIREHTNAPYMKDAVEGPLGALAQGAKKAANAFAEAAATSPEEAQGTLSDKGAKAEQARRAALQTPSEEAVSKSRSSPTPLIQNDVPDLFLFL</sequence>
<reference evidence="2" key="1">
    <citation type="submission" date="2021-01" db="EMBL/GenBank/DDBJ databases">
        <authorList>
            <person name="Kaushik A."/>
        </authorList>
    </citation>
    <scope>NUCLEOTIDE SEQUENCE</scope>
    <source>
        <strain evidence="2">AG6-10EEA</strain>
    </source>
</reference>
<feature type="region of interest" description="Disordered" evidence="1">
    <location>
        <begin position="20"/>
        <end position="55"/>
    </location>
</feature>
<name>A0A8H3DQS2_9AGAM</name>
<dbReference type="Proteomes" id="UP000663853">
    <property type="component" value="Unassembled WGS sequence"/>
</dbReference>
<protein>
    <submittedName>
        <fullName evidence="2">Uncharacterized protein</fullName>
    </submittedName>
</protein>
<proteinExistence type="predicted"/>
<gene>
    <name evidence="2" type="ORF">RDB_LOCUS182714</name>
</gene>
<evidence type="ECO:0000313" key="3">
    <source>
        <dbReference type="Proteomes" id="UP000663853"/>
    </source>
</evidence>
<comment type="caution">
    <text evidence="2">The sequence shown here is derived from an EMBL/GenBank/DDBJ whole genome shotgun (WGS) entry which is preliminary data.</text>
</comment>
<dbReference type="AlphaFoldDB" id="A0A8H3DQS2"/>
<evidence type="ECO:0000256" key="1">
    <source>
        <dbReference type="SAM" id="MobiDB-lite"/>
    </source>
</evidence>
<feature type="region of interest" description="Disordered" evidence="1">
    <location>
        <begin position="131"/>
        <end position="184"/>
    </location>
</feature>
<feature type="compositionally biased region" description="Polar residues" evidence="1">
    <location>
        <begin position="171"/>
        <end position="180"/>
    </location>
</feature>